<evidence type="ECO:0000313" key="1">
    <source>
        <dbReference type="EMBL" id="OGC68985.1"/>
    </source>
</evidence>
<dbReference type="Proteomes" id="UP000179113">
    <property type="component" value="Unassembled WGS sequence"/>
</dbReference>
<proteinExistence type="predicted"/>
<dbReference type="EMBL" id="MEWA01000029">
    <property type="protein sequence ID" value="OGC68985.1"/>
    <property type="molecule type" value="Genomic_DNA"/>
</dbReference>
<organism evidence="1 2">
    <name type="scientific">candidate division WWE3 bacterium RIFOXYC1_FULL_39_7</name>
    <dbReference type="NCBI Taxonomy" id="1802643"/>
    <lineage>
        <taxon>Bacteria</taxon>
        <taxon>Katanobacteria</taxon>
    </lineage>
</organism>
<gene>
    <name evidence="1" type="ORF">A2415_04270</name>
</gene>
<comment type="caution">
    <text evidence="1">The sequence shown here is derived from an EMBL/GenBank/DDBJ whole genome shotgun (WGS) entry which is preliminary data.</text>
</comment>
<dbReference type="AlphaFoldDB" id="A0A1F4WHQ6"/>
<reference evidence="1 2" key="1">
    <citation type="journal article" date="2016" name="Nat. Commun.">
        <title>Thousands of microbial genomes shed light on interconnected biogeochemical processes in an aquifer system.</title>
        <authorList>
            <person name="Anantharaman K."/>
            <person name="Brown C.T."/>
            <person name="Hug L.A."/>
            <person name="Sharon I."/>
            <person name="Castelle C.J."/>
            <person name="Probst A.J."/>
            <person name="Thomas B.C."/>
            <person name="Singh A."/>
            <person name="Wilkins M.J."/>
            <person name="Karaoz U."/>
            <person name="Brodie E.L."/>
            <person name="Williams K.H."/>
            <person name="Hubbard S.S."/>
            <person name="Banfield J.F."/>
        </authorList>
    </citation>
    <scope>NUCLEOTIDE SEQUENCE [LARGE SCALE GENOMIC DNA]</scope>
</reference>
<protein>
    <submittedName>
        <fullName evidence="1">Uncharacterized protein</fullName>
    </submittedName>
</protein>
<name>A0A1F4WHQ6_UNCKA</name>
<evidence type="ECO:0000313" key="2">
    <source>
        <dbReference type="Proteomes" id="UP000179113"/>
    </source>
</evidence>
<accession>A0A1F4WHQ6</accession>
<sequence>MRALIVLIILTGASFMMFLQFKLRPFSKEMYLEQKVLEMSVPFDVKIDIEFLKSLVPANE</sequence>